<evidence type="ECO:0008006" key="4">
    <source>
        <dbReference type="Google" id="ProtNLM"/>
    </source>
</evidence>
<feature type="transmembrane region" description="Helical" evidence="1">
    <location>
        <begin position="12"/>
        <end position="32"/>
    </location>
</feature>
<feature type="transmembrane region" description="Helical" evidence="1">
    <location>
        <begin position="77"/>
        <end position="100"/>
    </location>
</feature>
<gene>
    <name evidence="2" type="ORF">JCM17207_08420</name>
</gene>
<dbReference type="RefSeq" id="WP_238316450.1">
    <property type="nucleotide sequence ID" value="NZ_BQKV01000027.1"/>
</dbReference>
<dbReference type="GO" id="GO:0022857">
    <property type="term" value="F:transmembrane transporter activity"/>
    <property type="evidence" value="ECO:0007669"/>
    <property type="project" value="InterPro"/>
</dbReference>
<protein>
    <recommendedName>
        <fullName evidence="4">ECF transporter S component</fullName>
    </recommendedName>
</protein>
<keyword evidence="3" id="KW-1185">Reference proteome</keyword>
<dbReference type="InterPro" id="IPR024529">
    <property type="entry name" value="ECF_trnsprt_substrate-spec"/>
</dbReference>
<organism evidence="2 3">
    <name type="scientific">Faecalibacterium gallinarum</name>
    <dbReference type="NCBI Taxonomy" id="2903556"/>
    <lineage>
        <taxon>Bacteria</taxon>
        <taxon>Bacillati</taxon>
        <taxon>Bacillota</taxon>
        <taxon>Clostridia</taxon>
        <taxon>Eubacteriales</taxon>
        <taxon>Oscillospiraceae</taxon>
        <taxon>Faecalibacterium</taxon>
    </lineage>
</organism>
<dbReference type="AlphaFoldDB" id="A0AA37MY63"/>
<feature type="transmembrane region" description="Helical" evidence="1">
    <location>
        <begin position="143"/>
        <end position="172"/>
    </location>
</feature>
<proteinExistence type="predicted"/>
<dbReference type="EMBL" id="BQKV01000027">
    <property type="protein sequence ID" value="GJN64217.1"/>
    <property type="molecule type" value="Genomic_DNA"/>
</dbReference>
<keyword evidence="1" id="KW-1133">Transmembrane helix</keyword>
<reference evidence="2" key="1">
    <citation type="journal article" date="2022" name="Int. J. Syst. Evol. Microbiol.">
        <title>Genome-based, phenotypic and chemotaxonomic classification of Faecalibacterium strains: proposal of three novel species Faecalibacterium duncaniae sp. nov., Faecalibacterium hattorii sp. nov. and Faecalibacterium gallinarum sp. nov. .</title>
        <authorList>
            <person name="Sakamoto M."/>
            <person name="Sakurai N."/>
            <person name="Tanno H."/>
            <person name="Iino T."/>
            <person name="Ohkuma M."/>
            <person name="Endo A."/>
        </authorList>
    </citation>
    <scope>NUCLEOTIDE SEQUENCE</scope>
    <source>
        <strain evidence="2">JCM 17207</strain>
    </source>
</reference>
<evidence type="ECO:0000256" key="1">
    <source>
        <dbReference type="SAM" id="Phobius"/>
    </source>
</evidence>
<sequence length="179" mass="18856">MNQTTHSHTRQLVLAALFLALGLALPFLTGSIPQIGSMLCPMHLPVLLGGFVLGGPWGLAIGAATPLLRSVLFGMPPLYPTALAMAFELATYGFAAGALYRRARRHSLGMIYAVLLAAMLAGRVVWGAVMFCLMGLSGSSFTFSAFMSGAVLGAVPGILLQLVLIPLVLVGLQRAKWMD</sequence>
<evidence type="ECO:0000313" key="3">
    <source>
        <dbReference type="Proteomes" id="UP001055185"/>
    </source>
</evidence>
<accession>A0AA37MY63</accession>
<dbReference type="Proteomes" id="UP001055185">
    <property type="component" value="Unassembled WGS sequence"/>
</dbReference>
<feature type="transmembrane region" description="Helical" evidence="1">
    <location>
        <begin position="112"/>
        <end position="137"/>
    </location>
</feature>
<dbReference type="Pfam" id="PF12822">
    <property type="entry name" value="ECF_trnsprt"/>
    <property type="match status" value="1"/>
</dbReference>
<keyword evidence="1" id="KW-0812">Transmembrane</keyword>
<dbReference type="Gene3D" id="1.10.1760.20">
    <property type="match status" value="1"/>
</dbReference>
<evidence type="ECO:0000313" key="2">
    <source>
        <dbReference type="EMBL" id="GJN64217.1"/>
    </source>
</evidence>
<keyword evidence="1" id="KW-0472">Membrane</keyword>
<name>A0AA37MY63_9FIRM</name>
<feature type="transmembrane region" description="Helical" evidence="1">
    <location>
        <begin position="44"/>
        <end position="65"/>
    </location>
</feature>
<comment type="caution">
    <text evidence="2">The sequence shown here is derived from an EMBL/GenBank/DDBJ whole genome shotgun (WGS) entry which is preliminary data.</text>
</comment>